<feature type="compositionally biased region" description="Pro residues" evidence="8">
    <location>
        <begin position="108"/>
        <end position="118"/>
    </location>
</feature>
<feature type="transmembrane region" description="Helical" evidence="9">
    <location>
        <begin position="622"/>
        <end position="645"/>
    </location>
</feature>
<dbReference type="Proteomes" id="UP000005239">
    <property type="component" value="Unassembled WGS sequence"/>
</dbReference>
<dbReference type="GO" id="GO:0006869">
    <property type="term" value="P:lipid transport"/>
    <property type="evidence" value="ECO:0000318"/>
    <property type="project" value="GO_Central"/>
</dbReference>
<reference evidence="10" key="2">
    <citation type="submission" date="2022-06" db="UniProtKB">
        <authorList>
            <consortium name="EnsemblMetazoa"/>
        </authorList>
    </citation>
    <scope>IDENTIFICATION</scope>
    <source>
        <strain evidence="10">PS312</strain>
    </source>
</reference>
<feature type="compositionally biased region" description="Low complexity" evidence="8">
    <location>
        <begin position="119"/>
        <end position="146"/>
    </location>
</feature>
<dbReference type="PANTHER" id="PTHR19229">
    <property type="entry name" value="ATP-BINDING CASSETTE TRANSPORTER SUBFAMILY A ABCA"/>
    <property type="match status" value="1"/>
</dbReference>
<keyword evidence="7" id="KW-0233">DNA recombination</keyword>
<evidence type="ECO:0000256" key="6">
    <source>
        <dbReference type="ARBA" id="ARBA00023136"/>
    </source>
</evidence>
<dbReference type="PANTHER" id="PTHR19229:SF260">
    <property type="entry name" value="ABC TRANSPORTER DOMAIN-CONTAINING PROTEIN"/>
    <property type="match status" value="1"/>
</dbReference>
<keyword evidence="5 9" id="KW-1133">Transmembrane helix</keyword>
<dbReference type="InterPro" id="IPR017871">
    <property type="entry name" value="ABC_transporter-like_CS"/>
</dbReference>
<dbReference type="InterPro" id="IPR003593">
    <property type="entry name" value="AAA+_ATPase"/>
</dbReference>
<evidence type="ECO:0000313" key="10">
    <source>
        <dbReference type="EnsemblMetazoa" id="PPA01242.1"/>
    </source>
</evidence>
<keyword evidence="6 9" id="KW-0472">Membrane</keyword>
<dbReference type="GO" id="GO:0005319">
    <property type="term" value="F:lipid transporter activity"/>
    <property type="evidence" value="ECO:0000318"/>
    <property type="project" value="GO_Central"/>
</dbReference>
<dbReference type="PROSITE" id="PS00211">
    <property type="entry name" value="ABC_TRANSPORTER_1"/>
    <property type="match status" value="2"/>
</dbReference>
<sequence>MRTKTLTIYFQIPRVPSDIFSTLFEKAAAIAEQIKVTDFSFTQAIHEDAFMLASTVQPVMQQPPFRQQQFGQPIGFAPPPQARLAFSYGYEVASKQRSNGDVLQGTPFAPPAAPPTAPAAPATPASLEAPAPAAAAPAPVEAGTETAFSGVDSRNREPILFFTGQSGVALREPMSRVATVDPELAPVLTRSLQGAKAPATMRVYKGSMKQLRSRVPLSVWVFPSISHPLSHITSDSFRKDLYSLCSRVGITKFTPHQLRGGGAMESIRRGASVDQRDRDAVVSIVQRDRDAVVSIVQRDRDAVVSSAVEELEDVRSLMGMDLRSGCDLLAHLGALWISAVSKYDITSNKVQGLEESLAREPRGPRMRYARDDTLRSHPSDRIPSNSTSKIDIQATMQEINRIYEETISDLKLLTFYYDYGLPPFVWMATAPYLFPIFLFCIQASMEVTQESNSLMKDYLLSMGMNRLLYFLHHFIFHFMKGWIHVIVTSLIIGGIHGNMGVAGFLILIFSLFLATFISISLLLGSVFKKPAVSVIISVILWVGMIFADAGFVDVKRSSGLSLLASLSPLQAILQTLGAKRESAIPGYSVFEKVLSAKTSLYYSVNETLLVKEFVNRPKEYAYGYYLLMLGFNAGKSVAIAHRILLYCYHWLLLKKCEAEESMHLQEGNMEKSEPRGEIADIVLEGVHKIYSSGEHAVRGVDMSVRKGQVTALLGHNGAGKSTTFSMISGMTVPTRGRIFVMGKEGNGDKQKLIGYCPQYNPIFPKLTVDEHLKFFARLKGVKDWQAIAYRVLTCLEMAKEGDTRAITLSGGMKRKLCMAISMAADPPIVLLDEPTAGLDPGARRDFERLLMEWKKEHTILLTTHFTDEAELLADRIFIMARGKVFCSGSPQFLRKKFDSGYILSFAVSNESESEKASMEMVNLVKEFVPDVSVCKLRGKQFELKLSTDDSKRFVEMFRKIEEIGPSFGMQSYGLSLTKLEQVFLKVGELTGTHDRKEEVQTALKELIQENGNRTTGIVKIMQQFLYTLLKRLQFDLTHIPSLVLNLLFIYAIGYGFMYLAAPSTPVPETKYERELDMSYERELGMSHERELGMSHERELGMSHERELDMSYERELDMSYERELGMSHERELDMFFGELDKKKSSYEELDKKKSLHEMKYPLLLSVMAVLASPFMVIRPLAFLIIERTCNFAHQERLTGFSRVVLLAASILYDCLFFLLSFAAIFGGSMTASVEATKAAIGTIVFKTSIAFASGELLILLLYRRFATRAKGEVSIILILLGSTLAAIIYTFAMILHNSCYDDPSCTGYLNIFSICPIYAFSPVIDILMWNWEMSSKRSIGKIAGPVFLILHFGVLIFIFSIVELRKLCQRKSYTMQPGDDVVLRVDNLRKVYQGWKVAVNNISFGVRAHECFGVLGVNGAGKSSTFEILTGNTQPSGGSASVNGVDCGRAPTIGYCPQADALIEHLTGRQSLVILAALHGYAKPNKVADIVITCVGMQEHANRATGRYSGGQRRKISVAASLLAQNSLIILDEPTAGIDPITRRDVWSVICALRENTNTAVVLTSHSMDEVEALVSNLIILSKGSIVVEGSPQMIKNQYGSHYNLNLVPEVVTDVAEITTKVVAVFPEATLYDSASLKNIKYRIPRVPSDIFSTLFEKAAAIAEQIKVTDFSFTQATLEDAFMLASSVQPVMLPPPFGQPQFGQPQFGVPQYGQPYGFAPPPHNQGVAWAPVPGTATTTTTGNGRAGEAAAAAAATAPSTDPAAAPAAAPAPEPVGAGTETVTQTGAETETTGV</sequence>
<organism evidence="10 11">
    <name type="scientific">Pristionchus pacificus</name>
    <name type="common">Parasitic nematode worm</name>
    <dbReference type="NCBI Taxonomy" id="54126"/>
    <lineage>
        <taxon>Eukaryota</taxon>
        <taxon>Metazoa</taxon>
        <taxon>Ecdysozoa</taxon>
        <taxon>Nematoda</taxon>
        <taxon>Chromadorea</taxon>
        <taxon>Rhabditida</taxon>
        <taxon>Rhabditina</taxon>
        <taxon>Diplogasteromorpha</taxon>
        <taxon>Diplogasteroidea</taxon>
        <taxon>Neodiplogasteridae</taxon>
        <taxon>Pristionchus</taxon>
    </lineage>
</organism>
<dbReference type="OrthoDB" id="10255969at2759"/>
<keyword evidence="4" id="KW-0067">ATP-binding</keyword>
<comment type="subcellular location">
    <subcellularLocation>
        <location evidence="1">Membrane</location>
        <topology evidence="1">Multi-pass membrane protein</topology>
    </subcellularLocation>
</comment>
<dbReference type="InterPro" id="IPR013525">
    <property type="entry name" value="ABC2_TM"/>
</dbReference>
<feature type="transmembrane region" description="Helical" evidence="9">
    <location>
        <begin position="467"/>
        <end position="495"/>
    </location>
</feature>
<dbReference type="FunFam" id="3.40.50.300:FF:001574">
    <property type="entry name" value="Uncharacterized protein, isoform C"/>
    <property type="match status" value="1"/>
</dbReference>
<dbReference type="GO" id="GO:0005524">
    <property type="term" value="F:ATP binding"/>
    <property type="evidence" value="ECO:0007669"/>
    <property type="project" value="UniProtKB-KW"/>
</dbReference>
<dbReference type="FunFam" id="3.40.50.300:FF:001598">
    <property type="entry name" value="ABC transporter ced-7"/>
    <property type="match status" value="1"/>
</dbReference>
<feature type="region of interest" description="Disordered" evidence="8">
    <location>
        <begin position="1728"/>
        <end position="1793"/>
    </location>
</feature>
<keyword evidence="11" id="KW-1185">Reference proteome</keyword>
<keyword evidence="3" id="KW-0547">Nucleotide-binding</keyword>
<dbReference type="SUPFAM" id="SSF56349">
    <property type="entry name" value="DNA breaking-rejoining enzymes"/>
    <property type="match status" value="1"/>
</dbReference>
<feature type="transmembrane region" description="Helical" evidence="9">
    <location>
        <begin position="1237"/>
        <end position="1261"/>
    </location>
</feature>
<dbReference type="EnsemblMetazoa" id="PPA01242.1">
    <property type="protein sequence ID" value="PPA01242.1"/>
    <property type="gene ID" value="WBGene00090796"/>
</dbReference>
<dbReference type="InterPro" id="IPR027417">
    <property type="entry name" value="P-loop_NTPase"/>
</dbReference>
<keyword evidence="2 9" id="KW-0812">Transmembrane</keyword>
<evidence type="ECO:0000256" key="4">
    <source>
        <dbReference type="ARBA" id="ARBA00022840"/>
    </source>
</evidence>
<dbReference type="InterPro" id="IPR011010">
    <property type="entry name" value="DNA_brk_join_enz"/>
</dbReference>
<dbReference type="GO" id="GO:0006310">
    <property type="term" value="P:DNA recombination"/>
    <property type="evidence" value="ECO:0007669"/>
    <property type="project" value="UniProtKB-KW"/>
</dbReference>
<dbReference type="GO" id="GO:0016020">
    <property type="term" value="C:membrane"/>
    <property type="evidence" value="ECO:0007669"/>
    <property type="project" value="UniProtKB-SubCell"/>
</dbReference>
<accession>A0A2A6BUT8</accession>
<feature type="transmembrane region" description="Helical" evidence="9">
    <location>
        <begin position="1039"/>
        <end position="1061"/>
    </location>
</feature>
<feature type="transmembrane region" description="Helical" evidence="9">
    <location>
        <begin position="1161"/>
        <end position="1182"/>
    </location>
</feature>
<evidence type="ECO:0000256" key="7">
    <source>
        <dbReference type="ARBA" id="ARBA00023172"/>
    </source>
</evidence>
<dbReference type="Gene3D" id="1.10.443.10">
    <property type="entry name" value="Intergrase catalytic core"/>
    <property type="match status" value="1"/>
</dbReference>
<dbReference type="InterPro" id="IPR013762">
    <property type="entry name" value="Integrase-like_cat_sf"/>
</dbReference>
<evidence type="ECO:0000256" key="9">
    <source>
        <dbReference type="SAM" id="Phobius"/>
    </source>
</evidence>
<dbReference type="Pfam" id="PF12698">
    <property type="entry name" value="ABC2_membrane_3"/>
    <property type="match status" value="1"/>
</dbReference>
<dbReference type="CDD" id="cd03263">
    <property type="entry name" value="ABC_subfamily_A"/>
    <property type="match status" value="2"/>
</dbReference>
<feature type="region of interest" description="Disordered" evidence="8">
    <location>
        <begin position="101"/>
        <end position="146"/>
    </location>
</feature>
<evidence type="ECO:0000256" key="8">
    <source>
        <dbReference type="SAM" id="MobiDB-lite"/>
    </source>
</evidence>
<feature type="transmembrane region" description="Helical" evidence="9">
    <location>
        <begin position="501"/>
        <end position="524"/>
    </location>
</feature>
<feature type="transmembrane region" description="Helical" evidence="9">
    <location>
        <begin position="531"/>
        <end position="552"/>
    </location>
</feature>
<feature type="transmembrane region" description="Helical" evidence="9">
    <location>
        <begin position="1273"/>
        <end position="1294"/>
    </location>
</feature>
<dbReference type="InterPro" id="IPR026082">
    <property type="entry name" value="ABCA"/>
</dbReference>
<proteinExistence type="predicted"/>
<dbReference type="SUPFAM" id="SSF52540">
    <property type="entry name" value="P-loop containing nucleoside triphosphate hydrolases"/>
    <property type="match status" value="2"/>
</dbReference>
<feature type="transmembrane region" description="Helical" evidence="9">
    <location>
        <begin position="424"/>
        <end position="447"/>
    </location>
</feature>
<dbReference type="SMART" id="SM00382">
    <property type="entry name" value="AAA"/>
    <property type="match status" value="2"/>
</dbReference>
<accession>A0A8R1U3P7</accession>
<dbReference type="GO" id="GO:0015074">
    <property type="term" value="P:DNA integration"/>
    <property type="evidence" value="ECO:0007669"/>
    <property type="project" value="InterPro"/>
</dbReference>
<evidence type="ECO:0000256" key="5">
    <source>
        <dbReference type="ARBA" id="ARBA00022989"/>
    </source>
</evidence>
<dbReference type="GO" id="GO:0003677">
    <property type="term" value="F:DNA binding"/>
    <property type="evidence" value="ECO:0007669"/>
    <property type="project" value="InterPro"/>
</dbReference>
<dbReference type="Gene3D" id="3.40.50.300">
    <property type="entry name" value="P-loop containing nucleotide triphosphate hydrolases"/>
    <property type="match status" value="2"/>
</dbReference>
<protein>
    <submittedName>
        <fullName evidence="10">ABC transporter ATP-binding protein</fullName>
    </submittedName>
</protein>
<evidence type="ECO:0000256" key="2">
    <source>
        <dbReference type="ARBA" id="ARBA00022692"/>
    </source>
</evidence>
<dbReference type="GO" id="GO:0016887">
    <property type="term" value="F:ATP hydrolysis activity"/>
    <property type="evidence" value="ECO:0007669"/>
    <property type="project" value="InterPro"/>
</dbReference>
<dbReference type="GO" id="GO:0140359">
    <property type="term" value="F:ABC-type transporter activity"/>
    <property type="evidence" value="ECO:0007669"/>
    <property type="project" value="InterPro"/>
</dbReference>
<reference evidence="11" key="1">
    <citation type="journal article" date="2008" name="Nat. Genet.">
        <title>The Pristionchus pacificus genome provides a unique perspective on nematode lifestyle and parasitism.</title>
        <authorList>
            <person name="Dieterich C."/>
            <person name="Clifton S.W."/>
            <person name="Schuster L.N."/>
            <person name="Chinwalla A."/>
            <person name="Delehaunty K."/>
            <person name="Dinkelacker I."/>
            <person name="Fulton L."/>
            <person name="Fulton R."/>
            <person name="Godfrey J."/>
            <person name="Minx P."/>
            <person name="Mitreva M."/>
            <person name="Roeseler W."/>
            <person name="Tian H."/>
            <person name="Witte H."/>
            <person name="Yang S.P."/>
            <person name="Wilson R.K."/>
            <person name="Sommer R.J."/>
        </authorList>
    </citation>
    <scope>NUCLEOTIDE SEQUENCE [LARGE SCALE GENOMIC DNA]</scope>
    <source>
        <strain evidence="11">PS312</strain>
    </source>
</reference>
<feature type="transmembrane region" description="Helical" evidence="9">
    <location>
        <begin position="1341"/>
        <end position="1361"/>
    </location>
</feature>
<evidence type="ECO:0000313" key="11">
    <source>
        <dbReference type="Proteomes" id="UP000005239"/>
    </source>
</evidence>
<dbReference type="PROSITE" id="PS50893">
    <property type="entry name" value="ABC_TRANSPORTER_2"/>
    <property type="match status" value="2"/>
</dbReference>
<feature type="transmembrane region" description="Helical" evidence="9">
    <location>
        <begin position="1202"/>
        <end position="1225"/>
    </location>
</feature>
<evidence type="ECO:0000256" key="1">
    <source>
        <dbReference type="ARBA" id="ARBA00004141"/>
    </source>
</evidence>
<dbReference type="Pfam" id="PF00005">
    <property type="entry name" value="ABC_tran"/>
    <property type="match status" value="2"/>
</dbReference>
<gene>
    <name evidence="10" type="primary">WBGene00090796</name>
</gene>
<dbReference type="InterPro" id="IPR003439">
    <property type="entry name" value="ABC_transporter-like_ATP-bd"/>
</dbReference>
<name>A0A2A6BUT8_PRIPA</name>
<dbReference type="GO" id="GO:0042626">
    <property type="term" value="F:ATPase-coupled transmembrane transporter activity"/>
    <property type="evidence" value="ECO:0000318"/>
    <property type="project" value="GO_Central"/>
</dbReference>
<feature type="transmembrane region" description="Helical" evidence="9">
    <location>
        <begin position="1306"/>
        <end position="1329"/>
    </location>
</feature>
<evidence type="ECO:0000256" key="3">
    <source>
        <dbReference type="ARBA" id="ARBA00022741"/>
    </source>
</evidence>